<evidence type="ECO:0000256" key="5">
    <source>
        <dbReference type="ARBA" id="ARBA00022989"/>
    </source>
</evidence>
<evidence type="ECO:0000256" key="7">
    <source>
        <dbReference type="ARBA" id="ARBA00023136"/>
    </source>
</evidence>
<evidence type="ECO:0000256" key="9">
    <source>
        <dbReference type="ARBA" id="ARBA00023170"/>
    </source>
</evidence>
<evidence type="ECO:0000313" key="13">
    <source>
        <dbReference type="EMBL" id="RWS09595.1"/>
    </source>
</evidence>
<dbReference type="PANTHER" id="PTHR24248">
    <property type="entry name" value="ADRENERGIC RECEPTOR-RELATED G-PROTEIN COUPLED RECEPTOR"/>
    <property type="match status" value="1"/>
</dbReference>
<evidence type="ECO:0000256" key="2">
    <source>
        <dbReference type="ARBA" id="ARBA00010663"/>
    </source>
</evidence>
<keyword evidence="8" id="KW-1015">Disulfide bond</keyword>
<comment type="subcellular location">
    <subcellularLocation>
        <location evidence="1">Cell membrane</location>
        <topology evidence="1">Multi-pass membrane protein</topology>
    </subcellularLocation>
</comment>
<evidence type="ECO:0000256" key="1">
    <source>
        <dbReference type="ARBA" id="ARBA00004651"/>
    </source>
</evidence>
<feature type="domain" description="G-protein coupled receptors family 1 profile" evidence="12">
    <location>
        <begin position="56"/>
        <end position="105"/>
    </location>
</feature>
<organism evidence="13 14">
    <name type="scientific">Dinothrombium tinctorium</name>
    <dbReference type="NCBI Taxonomy" id="1965070"/>
    <lineage>
        <taxon>Eukaryota</taxon>
        <taxon>Metazoa</taxon>
        <taxon>Ecdysozoa</taxon>
        <taxon>Arthropoda</taxon>
        <taxon>Chelicerata</taxon>
        <taxon>Arachnida</taxon>
        <taxon>Acari</taxon>
        <taxon>Acariformes</taxon>
        <taxon>Trombidiformes</taxon>
        <taxon>Prostigmata</taxon>
        <taxon>Anystina</taxon>
        <taxon>Parasitengona</taxon>
        <taxon>Trombidioidea</taxon>
        <taxon>Trombidiidae</taxon>
        <taxon>Dinothrombium</taxon>
    </lineage>
</organism>
<dbReference type="OrthoDB" id="10034726at2759"/>
<dbReference type="EMBL" id="NCKU01002434">
    <property type="protein sequence ID" value="RWS09595.1"/>
    <property type="molecule type" value="Genomic_DNA"/>
</dbReference>
<dbReference type="InterPro" id="IPR000276">
    <property type="entry name" value="GPCR_Rhodpsn"/>
</dbReference>
<dbReference type="PROSITE" id="PS50262">
    <property type="entry name" value="G_PROTEIN_RECEP_F1_2"/>
    <property type="match status" value="1"/>
</dbReference>
<dbReference type="SUPFAM" id="SSF81321">
    <property type="entry name" value="Family A G protein-coupled receptor-like"/>
    <property type="match status" value="1"/>
</dbReference>
<dbReference type="GO" id="GO:0071880">
    <property type="term" value="P:adenylate cyclase-activating adrenergic receptor signaling pathway"/>
    <property type="evidence" value="ECO:0007669"/>
    <property type="project" value="TreeGrafter"/>
</dbReference>
<evidence type="ECO:0000256" key="4">
    <source>
        <dbReference type="ARBA" id="ARBA00022692"/>
    </source>
</evidence>
<dbReference type="GO" id="GO:0043410">
    <property type="term" value="P:positive regulation of MAPK cascade"/>
    <property type="evidence" value="ECO:0007669"/>
    <property type="project" value="TreeGrafter"/>
</dbReference>
<evidence type="ECO:0000256" key="8">
    <source>
        <dbReference type="ARBA" id="ARBA00023157"/>
    </source>
</evidence>
<dbReference type="STRING" id="1965070.A0A3S3P0P6"/>
<feature type="transmembrane region" description="Helical" evidence="11">
    <location>
        <begin position="76"/>
        <end position="97"/>
    </location>
</feature>
<gene>
    <name evidence="13" type="ORF">B4U79_08167</name>
</gene>
<dbReference type="Pfam" id="PF00001">
    <property type="entry name" value="7tm_1"/>
    <property type="match status" value="1"/>
</dbReference>
<keyword evidence="14" id="KW-1185">Reference proteome</keyword>
<dbReference type="Gene3D" id="1.20.1070.10">
    <property type="entry name" value="Rhodopsin 7-helix transmembrane proteins"/>
    <property type="match status" value="1"/>
</dbReference>
<dbReference type="InterPro" id="IPR017452">
    <property type="entry name" value="GPCR_Rhodpsn_7TM"/>
</dbReference>
<dbReference type="AlphaFoldDB" id="A0A3S3P0P6"/>
<keyword evidence="4 11" id="KW-0812">Transmembrane</keyword>
<evidence type="ECO:0000256" key="3">
    <source>
        <dbReference type="ARBA" id="ARBA00022475"/>
    </source>
</evidence>
<evidence type="ECO:0000256" key="10">
    <source>
        <dbReference type="ARBA" id="ARBA00023224"/>
    </source>
</evidence>
<feature type="transmembrane region" description="Helical" evidence="11">
    <location>
        <begin position="41"/>
        <end position="64"/>
    </location>
</feature>
<accession>A0A3S3P0P6</accession>
<keyword evidence="5 11" id="KW-1133">Transmembrane helix</keyword>
<keyword evidence="6" id="KW-0297">G-protein coupled receptor</keyword>
<keyword evidence="9 13" id="KW-0675">Receptor</keyword>
<name>A0A3S3P0P6_9ACAR</name>
<dbReference type="GO" id="GO:0005886">
    <property type="term" value="C:plasma membrane"/>
    <property type="evidence" value="ECO:0007669"/>
    <property type="project" value="UniProtKB-SubCell"/>
</dbReference>
<keyword evidence="10" id="KW-0807">Transducer</keyword>
<dbReference type="PRINTS" id="PR00237">
    <property type="entry name" value="GPCRRHODOPSN"/>
</dbReference>
<dbReference type="GO" id="GO:0004993">
    <property type="term" value="F:G protein-coupled serotonin receptor activity"/>
    <property type="evidence" value="ECO:0007669"/>
    <property type="project" value="UniProtKB-ARBA"/>
</dbReference>
<evidence type="ECO:0000256" key="6">
    <source>
        <dbReference type="ARBA" id="ARBA00023040"/>
    </source>
</evidence>
<comment type="caution">
    <text evidence="13">The sequence shown here is derived from an EMBL/GenBank/DDBJ whole genome shotgun (WGS) entry which is preliminary data.</text>
</comment>
<feature type="non-terminal residue" evidence="13">
    <location>
        <position position="105"/>
    </location>
</feature>
<comment type="similarity">
    <text evidence="2">Belongs to the G-protein coupled receptor 1 family.</text>
</comment>
<proteinExistence type="inferred from homology"/>
<protein>
    <submittedName>
        <fullName evidence="13">5-hydroxytryptamine receptor 2C-like protein</fullName>
    </submittedName>
</protein>
<reference evidence="13 14" key="1">
    <citation type="journal article" date="2018" name="Gigascience">
        <title>Genomes of trombidid mites reveal novel predicted allergens and laterally-transferred genes associated with secondary metabolism.</title>
        <authorList>
            <person name="Dong X."/>
            <person name="Chaisiri K."/>
            <person name="Xia D."/>
            <person name="Armstrong S.D."/>
            <person name="Fang Y."/>
            <person name="Donnelly M.J."/>
            <person name="Kadowaki T."/>
            <person name="McGarry J.W."/>
            <person name="Darby A.C."/>
            <person name="Makepeace B.L."/>
        </authorList>
    </citation>
    <scope>NUCLEOTIDE SEQUENCE [LARGE SCALE GENOMIC DNA]</scope>
    <source>
        <strain evidence="13">UoL-WK</strain>
    </source>
</reference>
<evidence type="ECO:0000313" key="14">
    <source>
        <dbReference type="Proteomes" id="UP000285301"/>
    </source>
</evidence>
<dbReference type="Proteomes" id="UP000285301">
    <property type="component" value="Unassembled WGS sequence"/>
</dbReference>
<keyword evidence="7 11" id="KW-0472">Membrane</keyword>
<dbReference type="PANTHER" id="PTHR24248:SF199">
    <property type="entry name" value="IP13425P-RELATED"/>
    <property type="match status" value="1"/>
</dbReference>
<keyword evidence="3" id="KW-1003">Cell membrane</keyword>
<sequence>MATMDSSGGDNDVSPFLDEILLNKSVTIRPDDVNATNDYNWIFLFLIAFIFIGIVGNVLVCLAICLERRLQNATNYFLLSLAVADLLVCVVVMPILILDDFYACK</sequence>
<evidence type="ECO:0000259" key="12">
    <source>
        <dbReference type="PROSITE" id="PS50262"/>
    </source>
</evidence>
<evidence type="ECO:0000256" key="11">
    <source>
        <dbReference type="SAM" id="Phobius"/>
    </source>
</evidence>